<keyword evidence="4" id="KW-0645">Protease</keyword>
<dbReference type="PROSITE" id="PS50235">
    <property type="entry name" value="USP_3"/>
    <property type="match status" value="1"/>
</dbReference>
<dbReference type="EMBL" id="MLAK01001259">
    <property type="protein sequence ID" value="OHS95273.1"/>
    <property type="molecule type" value="Genomic_DNA"/>
</dbReference>
<dbReference type="Pfam" id="PF00443">
    <property type="entry name" value="UCH"/>
    <property type="match status" value="1"/>
</dbReference>
<dbReference type="PANTHER" id="PTHR24006">
    <property type="entry name" value="UBIQUITIN CARBOXYL-TERMINAL HYDROLASE"/>
    <property type="match status" value="1"/>
</dbReference>
<keyword evidence="6" id="KW-0378">Hydrolase</keyword>
<dbReference type="InterPro" id="IPR001394">
    <property type="entry name" value="Peptidase_C19_UCH"/>
</dbReference>
<dbReference type="RefSeq" id="XP_068348410.1">
    <property type="nucleotide sequence ID" value="XM_068490583.1"/>
</dbReference>
<dbReference type="GO" id="GO:0006508">
    <property type="term" value="P:proteolysis"/>
    <property type="evidence" value="ECO:0007669"/>
    <property type="project" value="UniProtKB-KW"/>
</dbReference>
<evidence type="ECO:0000259" key="8">
    <source>
        <dbReference type="PROSITE" id="PS50235"/>
    </source>
</evidence>
<comment type="caution">
    <text evidence="9">The sequence shown here is derived from an EMBL/GenBank/DDBJ whole genome shotgun (WGS) entry which is preliminary data.</text>
</comment>
<keyword evidence="5" id="KW-0833">Ubl conjugation pathway</keyword>
<evidence type="ECO:0000313" key="9">
    <source>
        <dbReference type="EMBL" id="OHS95273.1"/>
    </source>
</evidence>
<dbReference type="EC" id="3.4.19.12" evidence="3"/>
<proteinExistence type="inferred from homology"/>
<sequence>MQNPENQEEHRKKINFIVPKKREVPNGYFNDHWVQIIIKQNPIKQPLAGLTNFGNSCFLNSVLQCLMYCPGLPFFAENIPHIVLERSINKDCFLYHFEKLSREMKSCKTATPSVFFENLTKISAPMKPGYQQDAHEFLFELLNIFDDECQRAWNKNHDYFDTAVHALFGSTLKETRICDSCMNVVSSISRVLDISLPIDKWGKNETPTIEKCLMHFMNPSESVSGFKCEKCNSIGTMSNSYTFENTPYILIITMMRFSATGQKIEMNVDFDFELDISFCSQPSLQTQYELFAVVVHNGHQINFGHFTSAFKIGKVWYSADDTTVTKVSPKSIKLSKPYILFYRRKIVMEPIIVQFGIPENENSQ</sequence>
<comment type="similarity">
    <text evidence="2">Belongs to the peptidase C19 family.</text>
</comment>
<dbReference type="VEuPathDB" id="TrichDB:TRFO_02281"/>
<dbReference type="GO" id="GO:0016579">
    <property type="term" value="P:protein deubiquitination"/>
    <property type="evidence" value="ECO:0007669"/>
    <property type="project" value="InterPro"/>
</dbReference>
<evidence type="ECO:0000256" key="6">
    <source>
        <dbReference type="ARBA" id="ARBA00022801"/>
    </source>
</evidence>
<dbReference type="AlphaFoldDB" id="A0A1J4J9C3"/>
<dbReference type="InterPro" id="IPR018200">
    <property type="entry name" value="USP_CS"/>
</dbReference>
<evidence type="ECO:0000256" key="2">
    <source>
        <dbReference type="ARBA" id="ARBA00009085"/>
    </source>
</evidence>
<organism evidence="9 10">
    <name type="scientific">Tritrichomonas foetus</name>
    <dbReference type="NCBI Taxonomy" id="1144522"/>
    <lineage>
        <taxon>Eukaryota</taxon>
        <taxon>Metamonada</taxon>
        <taxon>Parabasalia</taxon>
        <taxon>Tritrichomonadida</taxon>
        <taxon>Tritrichomonadidae</taxon>
        <taxon>Tritrichomonas</taxon>
    </lineage>
</organism>
<accession>A0A1J4J9C3</accession>
<dbReference type="GeneID" id="94825287"/>
<dbReference type="SUPFAM" id="SSF54001">
    <property type="entry name" value="Cysteine proteinases"/>
    <property type="match status" value="1"/>
</dbReference>
<dbReference type="InterPro" id="IPR050164">
    <property type="entry name" value="Peptidase_C19"/>
</dbReference>
<dbReference type="InterPro" id="IPR028889">
    <property type="entry name" value="USP"/>
</dbReference>
<protein>
    <recommendedName>
        <fullName evidence="3">ubiquitinyl hydrolase 1</fullName>
        <ecNumber evidence="3">3.4.19.12</ecNumber>
    </recommendedName>
</protein>
<dbReference type="GO" id="GO:0005829">
    <property type="term" value="C:cytosol"/>
    <property type="evidence" value="ECO:0007669"/>
    <property type="project" value="TreeGrafter"/>
</dbReference>
<dbReference type="Proteomes" id="UP000179807">
    <property type="component" value="Unassembled WGS sequence"/>
</dbReference>
<comment type="catalytic activity">
    <reaction evidence="1">
        <text>Thiol-dependent hydrolysis of ester, thioester, amide, peptide and isopeptide bonds formed by the C-terminal Gly of ubiquitin (a 76-residue protein attached to proteins as an intracellular targeting signal).</text>
        <dbReference type="EC" id="3.4.19.12"/>
    </reaction>
</comment>
<dbReference type="Gene3D" id="3.90.70.10">
    <property type="entry name" value="Cysteine proteinases"/>
    <property type="match status" value="1"/>
</dbReference>
<evidence type="ECO:0000256" key="5">
    <source>
        <dbReference type="ARBA" id="ARBA00022786"/>
    </source>
</evidence>
<dbReference type="GO" id="GO:0005634">
    <property type="term" value="C:nucleus"/>
    <property type="evidence" value="ECO:0007669"/>
    <property type="project" value="TreeGrafter"/>
</dbReference>
<dbReference type="GO" id="GO:0004843">
    <property type="term" value="F:cysteine-type deubiquitinase activity"/>
    <property type="evidence" value="ECO:0007669"/>
    <property type="project" value="UniProtKB-EC"/>
</dbReference>
<feature type="domain" description="USP" evidence="8">
    <location>
        <begin position="48"/>
        <end position="345"/>
    </location>
</feature>
<evidence type="ECO:0000256" key="4">
    <source>
        <dbReference type="ARBA" id="ARBA00022670"/>
    </source>
</evidence>
<dbReference type="OrthoDB" id="420187at2759"/>
<keyword evidence="7" id="KW-0788">Thiol protease</keyword>
<keyword evidence="10" id="KW-1185">Reference proteome</keyword>
<gene>
    <name evidence="9" type="ORF">TRFO_02281</name>
</gene>
<evidence type="ECO:0000256" key="3">
    <source>
        <dbReference type="ARBA" id="ARBA00012759"/>
    </source>
</evidence>
<dbReference type="PANTHER" id="PTHR24006:SF758">
    <property type="entry name" value="UBIQUITIN CARBOXYL-TERMINAL HYDROLASE 36"/>
    <property type="match status" value="1"/>
</dbReference>
<evidence type="ECO:0000256" key="7">
    <source>
        <dbReference type="ARBA" id="ARBA00022807"/>
    </source>
</evidence>
<evidence type="ECO:0000256" key="1">
    <source>
        <dbReference type="ARBA" id="ARBA00000707"/>
    </source>
</evidence>
<evidence type="ECO:0000313" key="10">
    <source>
        <dbReference type="Proteomes" id="UP000179807"/>
    </source>
</evidence>
<dbReference type="InterPro" id="IPR038765">
    <property type="entry name" value="Papain-like_cys_pep_sf"/>
</dbReference>
<name>A0A1J4J9C3_9EUKA</name>
<dbReference type="PROSITE" id="PS00972">
    <property type="entry name" value="USP_1"/>
    <property type="match status" value="1"/>
</dbReference>
<reference evidence="9" key="1">
    <citation type="submission" date="2016-10" db="EMBL/GenBank/DDBJ databases">
        <authorList>
            <person name="Benchimol M."/>
            <person name="Almeida L.G."/>
            <person name="Vasconcelos A.T."/>
            <person name="Perreira-Neves A."/>
            <person name="Rosa I.A."/>
            <person name="Tasca T."/>
            <person name="Bogo M.R."/>
            <person name="de Souza W."/>
        </authorList>
    </citation>
    <scope>NUCLEOTIDE SEQUENCE [LARGE SCALE GENOMIC DNA]</scope>
    <source>
        <strain evidence="9">K</strain>
    </source>
</reference>
<dbReference type="PROSITE" id="PS00973">
    <property type="entry name" value="USP_2"/>
    <property type="match status" value="1"/>
</dbReference>